<evidence type="ECO:0000256" key="8">
    <source>
        <dbReference type="SAM" id="MobiDB-lite"/>
    </source>
</evidence>
<comment type="subcellular location">
    <subcellularLocation>
        <location evidence="1">Cell membrane</location>
        <topology evidence="1">Lipid-anchor</topology>
        <topology evidence="1">GPI-anchor</topology>
    </subcellularLocation>
</comment>
<dbReference type="STRING" id="1448320.A0A319D496"/>
<name>A0A319D496_9EURO</name>
<evidence type="ECO:0000256" key="1">
    <source>
        <dbReference type="ARBA" id="ARBA00004609"/>
    </source>
</evidence>
<dbReference type="Proteomes" id="UP000247810">
    <property type="component" value="Unassembled WGS sequence"/>
</dbReference>
<dbReference type="GO" id="GO:0098552">
    <property type="term" value="C:side of membrane"/>
    <property type="evidence" value="ECO:0007669"/>
    <property type="project" value="UniProtKB-KW"/>
</dbReference>
<evidence type="ECO:0000256" key="2">
    <source>
        <dbReference type="ARBA" id="ARBA00022475"/>
    </source>
</evidence>
<keyword evidence="5" id="KW-0472">Membrane</keyword>
<dbReference type="AlphaFoldDB" id="A0A319D496"/>
<evidence type="ECO:0000256" key="6">
    <source>
        <dbReference type="ARBA" id="ARBA00023180"/>
    </source>
</evidence>
<dbReference type="PANTHER" id="PTHR34992">
    <property type="entry name" value="HYPHAL ANASTAMOSIS-7 PROTEIN"/>
    <property type="match status" value="1"/>
</dbReference>
<dbReference type="OrthoDB" id="2146436at2759"/>
<organism evidence="11 12">
    <name type="scientific">Aspergillus ellipticus CBS 707.79</name>
    <dbReference type="NCBI Taxonomy" id="1448320"/>
    <lineage>
        <taxon>Eukaryota</taxon>
        <taxon>Fungi</taxon>
        <taxon>Dikarya</taxon>
        <taxon>Ascomycota</taxon>
        <taxon>Pezizomycotina</taxon>
        <taxon>Eurotiomycetes</taxon>
        <taxon>Eurotiomycetidae</taxon>
        <taxon>Eurotiales</taxon>
        <taxon>Aspergillaceae</taxon>
        <taxon>Aspergillus</taxon>
        <taxon>Aspergillus subgen. Circumdati</taxon>
    </lineage>
</organism>
<reference evidence="11 12" key="1">
    <citation type="submission" date="2018-02" db="EMBL/GenBank/DDBJ databases">
        <title>The genomes of Aspergillus section Nigri reveals drivers in fungal speciation.</title>
        <authorList>
            <consortium name="DOE Joint Genome Institute"/>
            <person name="Vesth T.C."/>
            <person name="Nybo J."/>
            <person name="Theobald S."/>
            <person name="Brandl J."/>
            <person name="Frisvad J.C."/>
            <person name="Nielsen K.F."/>
            <person name="Lyhne E.K."/>
            <person name="Kogle M.E."/>
            <person name="Kuo A."/>
            <person name="Riley R."/>
            <person name="Clum A."/>
            <person name="Nolan M."/>
            <person name="Lipzen A."/>
            <person name="Salamov A."/>
            <person name="Henrissat B."/>
            <person name="Wiebenga A."/>
            <person name="De vries R.P."/>
            <person name="Grigoriev I.V."/>
            <person name="Mortensen U.H."/>
            <person name="Andersen M.R."/>
            <person name="Baker S.E."/>
        </authorList>
    </citation>
    <scope>NUCLEOTIDE SEQUENCE [LARGE SCALE GENOMIC DNA]</scope>
    <source>
        <strain evidence="11 12">CBS 707.79</strain>
    </source>
</reference>
<dbReference type="PANTHER" id="PTHR34992:SF1">
    <property type="entry name" value="COPPER ACQUISITION FACTOR BIM1-LIKE DOMAIN-CONTAINING PROTEIN"/>
    <property type="match status" value="1"/>
</dbReference>
<keyword evidence="2" id="KW-1003">Cell membrane</keyword>
<dbReference type="GO" id="GO:0005886">
    <property type="term" value="C:plasma membrane"/>
    <property type="evidence" value="ECO:0007669"/>
    <property type="project" value="UniProtKB-SubCell"/>
</dbReference>
<evidence type="ECO:0000256" key="9">
    <source>
        <dbReference type="SAM" id="SignalP"/>
    </source>
</evidence>
<evidence type="ECO:0000256" key="3">
    <source>
        <dbReference type="ARBA" id="ARBA00022622"/>
    </source>
</evidence>
<keyword evidence="7" id="KW-0449">Lipoprotein</keyword>
<feature type="chain" id="PRO_5016438027" description="Copper acquisition factor BIM1-like domain-containing protein" evidence="9">
    <location>
        <begin position="23"/>
        <end position="237"/>
    </location>
</feature>
<dbReference type="VEuPathDB" id="FungiDB:BO71DRAFT_384651"/>
<evidence type="ECO:0000259" key="10">
    <source>
        <dbReference type="Pfam" id="PF20238"/>
    </source>
</evidence>
<keyword evidence="4 9" id="KW-0732">Signal</keyword>
<evidence type="ECO:0000256" key="7">
    <source>
        <dbReference type="ARBA" id="ARBA00023288"/>
    </source>
</evidence>
<protein>
    <recommendedName>
        <fullName evidence="10">Copper acquisition factor BIM1-like domain-containing protein</fullName>
    </recommendedName>
</protein>
<gene>
    <name evidence="11" type="ORF">BO71DRAFT_384651</name>
</gene>
<evidence type="ECO:0000313" key="12">
    <source>
        <dbReference type="Proteomes" id="UP000247810"/>
    </source>
</evidence>
<keyword evidence="12" id="KW-1185">Reference proteome</keyword>
<feature type="signal peptide" evidence="9">
    <location>
        <begin position="1"/>
        <end position="22"/>
    </location>
</feature>
<dbReference type="Pfam" id="PF20238">
    <property type="entry name" value="BIM1-like_dom"/>
    <property type="match status" value="1"/>
</dbReference>
<dbReference type="CDD" id="cd21176">
    <property type="entry name" value="LPMO_auxiliary-like"/>
    <property type="match status" value="1"/>
</dbReference>
<sequence length="237" mass="23879">MKLQLPILSLAALAPLAPLAAAHFQLKYPTSQGGSEEEMVNFPCGGGTQSSNRTQVSISAGSFPVALSMGHSQTAVEVLLALGSDPGSNYNIVLHQTFEIQGLGAFCLPHVVFDESILGTNITDGMNATVQVQSNGDPTGGLYACADIQFSSTAKYSEPSSCSNNTGVRAVSFSGDAAKRNANESTAAGEAQSSSSSSSSSSTSSGSKTATSTAGAATETVVWGMLGAAVLGGMALV</sequence>
<keyword evidence="3" id="KW-0336">GPI-anchor</keyword>
<feature type="region of interest" description="Disordered" evidence="8">
    <location>
        <begin position="181"/>
        <end position="214"/>
    </location>
</feature>
<keyword evidence="6" id="KW-0325">Glycoprotein</keyword>
<feature type="domain" description="Copper acquisition factor BIM1-like" evidence="10">
    <location>
        <begin position="22"/>
        <end position="167"/>
    </location>
</feature>
<proteinExistence type="predicted"/>
<evidence type="ECO:0000256" key="4">
    <source>
        <dbReference type="ARBA" id="ARBA00022729"/>
    </source>
</evidence>
<feature type="compositionally biased region" description="Low complexity" evidence="8">
    <location>
        <begin position="184"/>
        <end position="214"/>
    </location>
</feature>
<evidence type="ECO:0000313" key="11">
    <source>
        <dbReference type="EMBL" id="PYH91921.1"/>
    </source>
</evidence>
<accession>A0A319D496</accession>
<dbReference type="InterPro" id="IPR046936">
    <property type="entry name" value="BIM1-like"/>
</dbReference>
<dbReference type="EMBL" id="KZ825931">
    <property type="protein sequence ID" value="PYH91921.1"/>
    <property type="molecule type" value="Genomic_DNA"/>
</dbReference>
<dbReference type="InterPro" id="IPR046530">
    <property type="entry name" value="BIM1-like_dom"/>
</dbReference>
<evidence type="ECO:0000256" key="5">
    <source>
        <dbReference type="ARBA" id="ARBA00023136"/>
    </source>
</evidence>